<name>A0A4S4KU88_9APHY</name>
<dbReference type="AlphaFoldDB" id="A0A4S4KU88"/>
<sequence length="402" mass="44037">MAAPVTEGMSSPDPSTDLFKMPYHTQGKRFDNERDALQKQLTAVNNHLTQVMSGMDQINIQISQPGGPALLSEVGFPDPALLSRADYPQITYWSEDDWSNHCTKGVTKADGTQLGEAEWKTMRRMTRAVFTGLKKPAPESWIAHSSMKQRVAVYNELIYIFPYLGLCNGYWKVEKYCINQYPLWKNARKDGSGNSGVPDQKRKAEDENELTTSGGAQNKAPQKMRLKKKKAVSPVETTVSNPLLGMTKPLVTATITATVQPPAATSNAVTIPEDIATIPGVSAILPLNDTVTTPTGLPTIAGEHGTNNVEPPAIGASNDQSAKTAVSKARSQPFKPGPKHTARNVYGRTWVLSHPKGTSAKFTKAWNTMTKVQKKVHELEAKALTKVRIYWLRIDEVANVLG</sequence>
<reference evidence="2 3" key="1">
    <citation type="submission" date="2019-02" db="EMBL/GenBank/DDBJ databases">
        <title>Genome sequencing of the rare red list fungi Phlebia centrifuga.</title>
        <authorList>
            <person name="Buettner E."/>
            <person name="Kellner H."/>
        </authorList>
    </citation>
    <scope>NUCLEOTIDE SEQUENCE [LARGE SCALE GENOMIC DNA]</scope>
    <source>
        <strain evidence="2 3">DSM 108282</strain>
    </source>
</reference>
<evidence type="ECO:0000313" key="2">
    <source>
        <dbReference type="EMBL" id="THH01871.1"/>
    </source>
</evidence>
<comment type="caution">
    <text evidence="2">The sequence shown here is derived from an EMBL/GenBank/DDBJ whole genome shotgun (WGS) entry which is preliminary data.</text>
</comment>
<feature type="region of interest" description="Disordered" evidence="1">
    <location>
        <begin position="1"/>
        <end position="22"/>
    </location>
</feature>
<keyword evidence="3" id="KW-1185">Reference proteome</keyword>
<evidence type="ECO:0000313" key="3">
    <source>
        <dbReference type="Proteomes" id="UP000309038"/>
    </source>
</evidence>
<dbReference type="Proteomes" id="UP000309038">
    <property type="component" value="Unassembled WGS sequence"/>
</dbReference>
<feature type="compositionally biased region" description="Polar residues" evidence="1">
    <location>
        <begin position="210"/>
        <end position="220"/>
    </location>
</feature>
<feature type="region of interest" description="Disordered" evidence="1">
    <location>
        <begin position="315"/>
        <end position="341"/>
    </location>
</feature>
<gene>
    <name evidence="2" type="ORF">EW026_g930</name>
</gene>
<feature type="compositionally biased region" description="Basic residues" evidence="1">
    <location>
        <begin position="222"/>
        <end position="231"/>
    </location>
</feature>
<organism evidence="2 3">
    <name type="scientific">Hermanssonia centrifuga</name>
    <dbReference type="NCBI Taxonomy" id="98765"/>
    <lineage>
        <taxon>Eukaryota</taxon>
        <taxon>Fungi</taxon>
        <taxon>Dikarya</taxon>
        <taxon>Basidiomycota</taxon>
        <taxon>Agaricomycotina</taxon>
        <taxon>Agaricomycetes</taxon>
        <taxon>Polyporales</taxon>
        <taxon>Meruliaceae</taxon>
        <taxon>Hermanssonia</taxon>
    </lineage>
</organism>
<dbReference type="EMBL" id="SGPJ01000015">
    <property type="protein sequence ID" value="THH01871.1"/>
    <property type="molecule type" value="Genomic_DNA"/>
</dbReference>
<feature type="region of interest" description="Disordered" evidence="1">
    <location>
        <begin position="188"/>
        <end position="232"/>
    </location>
</feature>
<accession>A0A4S4KU88</accession>
<protein>
    <submittedName>
        <fullName evidence="2">Uncharacterized protein</fullName>
    </submittedName>
</protein>
<evidence type="ECO:0000256" key="1">
    <source>
        <dbReference type="SAM" id="MobiDB-lite"/>
    </source>
</evidence>
<proteinExistence type="predicted"/>